<dbReference type="RefSeq" id="WP_078747130.1">
    <property type="nucleotide sequence ID" value="NZ_CP137850.1"/>
</dbReference>
<feature type="transmembrane region" description="Helical" evidence="1">
    <location>
        <begin position="47"/>
        <end position="67"/>
    </location>
</feature>
<evidence type="ECO:0000313" key="3">
    <source>
        <dbReference type="Proteomes" id="UP000190389"/>
    </source>
</evidence>
<protein>
    <recommendedName>
        <fullName evidence="4">DUF3137 domain-containing protein</fullName>
    </recommendedName>
</protein>
<name>A0A1T4LC05_9BACT</name>
<dbReference type="STRING" id="171291.SAMN02745154_00405"/>
<accession>A0A1T4LC05</accession>
<reference evidence="3" key="1">
    <citation type="submission" date="2017-02" db="EMBL/GenBank/DDBJ databases">
        <authorList>
            <person name="Varghese N."/>
            <person name="Submissions S."/>
        </authorList>
    </citation>
    <scope>NUCLEOTIDE SEQUENCE [LARGE SCALE GENOMIC DNA]</scope>
    <source>
        <strain evidence="3">ATCC 27862</strain>
    </source>
</reference>
<dbReference type="EMBL" id="FUXF01000011">
    <property type="protein sequence ID" value="SJZ52269.1"/>
    <property type="molecule type" value="Genomic_DNA"/>
</dbReference>
<evidence type="ECO:0000256" key="1">
    <source>
        <dbReference type="SAM" id="Phobius"/>
    </source>
</evidence>
<gene>
    <name evidence="2" type="ORF">SAMN02745154_00405</name>
</gene>
<keyword evidence="1" id="KW-0812">Transmembrane</keyword>
<evidence type="ECO:0000313" key="2">
    <source>
        <dbReference type="EMBL" id="SJZ52269.1"/>
    </source>
</evidence>
<sequence length="368" mass="42590">MKRVADYLNFSDFKNEADEKLLPIIKDVVQKQFSTNEYSLYQKNKKIAIIVALCTILPLIITLATLIPGLMNSNGSATLSGIVFLGITVILIIVASVYNGLRLKAAHNISKSILFNINKADLHLKAINILQPKWKFLGSEYECDNPRYSYDKSTRKFQRNEYYTYRPSVVPSDAYIADISNCQTIVIDDKYPAHFSNAHWIYETQTADGRGNRTTQETHFYVTLLKIDARYLESRHRTSFMYFGSKWYNPAGMKSIKLENNDFNRLFKLQSNDEMKMRMLFTPLAMENMSNMWNRNYSSTNIRNISVSAQNDIIYMSFLSPAGFGLIDVPKFAKDPIRTTNFIYSDILKDIFSLYFLLQLVYIPNYLY</sequence>
<organism evidence="2 3">
    <name type="scientific">Mycoplasmopsis verecunda</name>
    <dbReference type="NCBI Taxonomy" id="171291"/>
    <lineage>
        <taxon>Bacteria</taxon>
        <taxon>Bacillati</taxon>
        <taxon>Mycoplasmatota</taxon>
        <taxon>Mycoplasmoidales</taxon>
        <taxon>Metamycoplasmataceae</taxon>
        <taxon>Mycoplasmopsis</taxon>
    </lineage>
</organism>
<dbReference type="OrthoDB" id="401412at2"/>
<proteinExistence type="predicted"/>
<dbReference type="AlphaFoldDB" id="A0A1T4LC05"/>
<dbReference type="Proteomes" id="UP000190389">
    <property type="component" value="Unassembled WGS sequence"/>
</dbReference>
<evidence type="ECO:0008006" key="4">
    <source>
        <dbReference type="Google" id="ProtNLM"/>
    </source>
</evidence>
<keyword evidence="1" id="KW-0472">Membrane</keyword>
<keyword evidence="1" id="KW-1133">Transmembrane helix</keyword>
<dbReference type="Pfam" id="PF11335">
    <property type="entry name" value="DUF3137"/>
    <property type="match status" value="1"/>
</dbReference>
<feature type="transmembrane region" description="Helical" evidence="1">
    <location>
        <begin position="79"/>
        <end position="101"/>
    </location>
</feature>
<keyword evidence="3" id="KW-1185">Reference proteome</keyword>
<dbReference type="InterPro" id="IPR021484">
    <property type="entry name" value="DUF3137"/>
</dbReference>